<organism evidence="1 2">
    <name type="scientific">Prosthecobacter algae</name>
    <dbReference type="NCBI Taxonomy" id="1144682"/>
    <lineage>
        <taxon>Bacteria</taxon>
        <taxon>Pseudomonadati</taxon>
        <taxon>Verrucomicrobiota</taxon>
        <taxon>Verrucomicrobiia</taxon>
        <taxon>Verrucomicrobiales</taxon>
        <taxon>Verrucomicrobiaceae</taxon>
        <taxon>Prosthecobacter</taxon>
    </lineage>
</organism>
<keyword evidence="2" id="KW-1185">Reference proteome</keyword>
<protein>
    <recommendedName>
        <fullName evidence="3">Minor tail protein Z (GPZ)</fullName>
    </recommendedName>
</protein>
<proteinExistence type="predicted"/>
<gene>
    <name evidence="1" type="ORF">GCM10023213_43740</name>
</gene>
<dbReference type="EMBL" id="BAABIA010000011">
    <property type="protein sequence ID" value="GAA5148101.1"/>
    <property type="molecule type" value="Genomic_DNA"/>
</dbReference>
<evidence type="ECO:0000313" key="1">
    <source>
        <dbReference type="EMBL" id="GAA5148101.1"/>
    </source>
</evidence>
<evidence type="ECO:0008006" key="3">
    <source>
        <dbReference type="Google" id="ProtNLM"/>
    </source>
</evidence>
<sequence length="266" mass="29336">MRVTGKVTGLDPLKKQIALFPKEVQRPMDKLLIQEVRTLAVESARITLPFGLTDKPFKKLAARIKADINRIFKRADNLGTAFKQLEAADPALAREYWRADKNGEPEKARRILRKLCAKAGIPIGAIRPDLHKNARTARYGRVPDSAKTLAVISKGEALDRYITKVQRQIGAVKAGWIAAAKSLGGTVRGIPRWANTGAHKTSQGTAVVKRGDKGANIELQNQVSYAPEACNDAQLRQAERRARTRLQNAMAEKLKAMAARAFRQGK</sequence>
<comment type="caution">
    <text evidence="1">The sequence shown here is derived from an EMBL/GenBank/DDBJ whole genome shotgun (WGS) entry which is preliminary data.</text>
</comment>
<dbReference type="Proteomes" id="UP001499852">
    <property type="component" value="Unassembled WGS sequence"/>
</dbReference>
<reference evidence="2" key="1">
    <citation type="journal article" date="2019" name="Int. J. Syst. Evol. Microbiol.">
        <title>The Global Catalogue of Microorganisms (GCM) 10K type strain sequencing project: providing services to taxonomists for standard genome sequencing and annotation.</title>
        <authorList>
            <consortium name="The Broad Institute Genomics Platform"/>
            <consortium name="The Broad Institute Genome Sequencing Center for Infectious Disease"/>
            <person name="Wu L."/>
            <person name="Ma J."/>
        </authorList>
    </citation>
    <scope>NUCLEOTIDE SEQUENCE [LARGE SCALE GENOMIC DNA]</scope>
    <source>
        <strain evidence="2">JCM 18053</strain>
    </source>
</reference>
<name>A0ABP9PKI1_9BACT</name>
<evidence type="ECO:0000313" key="2">
    <source>
        <dbReference type="Proteomes" id="UP001499852"/>
    </source>
</evidence>
<accession>A0ABP9PKI1</accession>
<dbReference type="RefSeq" id="WP_345738548.1">
    <property type="nucleotide sequence ID" value="NZ_BAABIA010000011.1"/>
</dbReference>